<dbReference type="AlphaFoldDB" id="A0A438MTF0"/>
<sequence length="502" mass="57031">MDYQNLRSLRGRVTQWTGKIVDQLLDSKDSPGSGPTPPPPPNPPYNTHPQYAVNQQYQYQYQHQNQNQHPYQYQYNPNPQDSPNPQFGWSPPQYGSNYQQFPQAPINGNGQNYSQGVPPSPNPLPEDALRLRFNVFNAAPTATGTGTGTGVNGTWENRPLPYPSPGPATFPPKVKISKVDFLGDVHSSTTYVIRDLGFQGRIGHHVLLSYGDTLWSDANYSDKWRGMVSDSVALATHDPLVVIDPVLKDNGYPPQFCPVMSEYNETNSDYALGITNIVETGHNQGMLFFLLNHRPGGKSRIVGAGVATVHLDTTTYPPRPHLRRLPPQTWWDAAVEPWWGDVCALRWGEYIYAYGHGADKDVNPWVYVARVRYWEALDINCYEYWNGQYWQRERLQTKDIGKKESVFWQINQGTVVWSNYFQCLIFVYSDNWCNSRVLMKMSKYPEGPWSEPITLYQATPAQKGGTTYAASPHPYFDESGRTLVCTFTNHPNIVQAVRVHFE</sequence>
<evidence type="ECO:0000259" key="2">
    <source>
        <dbReference type="Pfam" id="PF13810"/>
    </source>
</evidence>
<dbReference type="InterPro" id="IPR025442">
    <property type="entry name" value="DUF4185"/>
</dbReference>
<accession>A0A438MTF0</accession>
<dbReference type="EMBL" id="NAJM01000054">
    <property type="protein sequence ID" value="RVX66948.1"/>
    <property type="molecule type" value="Genomic_DNA"/>
</dbReference>
<gene>
    <name evidence="3" type="ORF">B0A52_09072</name>
</gene>
<proteinExistence type="predicted"/>
<evidence type="ECO:0000256" key="1">
    <source>
        <dbReference type="SAM" id="MobiDB-lite"/>
    </source>
</evidence>
<protein>
    <recommendedName>
        <fullName evidence="2">DUF4185 domain-containing protein</fullName>
    </recommendedName>
</protein>
<feature type="domain" description="DUF4185" evidence="2">
    <location>
        <begin position="195"/>
        <end position="490"/>
    </location>
</feature>
<feature type="region of interest" description="Disordered" evidence="1">
    <location>
        <begin position="23"/>
        <end position="53"/>
    </location>
</feature>
<evidence type="ECO:0000313" key="4">
    <source>
        <dbReference type="Proteomes" id="UP000288859"/>
    </source>
</evidence>
<comment type="caution">
    <text evidence="3">The sequence shown here is derived from an EMBL/GenBank/DDBJ whole genome shotgun (WGS) entry which is preliminary data.</text>
</comment>
<dbReference type="Pfam" id="PF13810">
    <property type="entry name" value="DUF4185"/>
    <property type="match status" value="1"/>
</dbReference>
<feature type="compositionally biased region" description="Low complexity" evidence="1">
    <location>
        <begin position="70"/>
        <end position="86"/>
    </location>
</feature>
<dbReference type="OrthoDB" id="2583188at2759"/>
<organism evidence="3 4">
    <name type="scientific">Exophiala mesophila</name>
    <name type="common">Black yeast-like fungus</name>
    <dbReference type="NCBI Taxonomy" id="212818"/>
    <lineage>
        <taxon>Eukaryota</taxon>
        <taxon>Fungi</taxon>
        <taxon>Dikarya</taxon>
        <taxon>Ascomycota</taxon>
        <taxon>Pezizomycotina</taxon>
        <taxon>Eurotiomycetes</taxon>
        <taxon>Chaetothyriomycetidae</taxon>
        <taxon>Chaetothyriales</taxon>
        <taxon>Herpotrichiellaceae</taxon>
        <taxon>Exophiala</taxon>
    </lineage>
</organism>
<feature type="compositionally biased region" description="Polar residues" evidence="1">
    <location>
        <begin position="93"/>
        <end position="117"/>
    </location>
</feature>
<evidence type="ECO:0000313" key="3">
    <source>
        <dbReference type="EMBL" id="RVX66948.1"/>
    </source>
</evidence>
<dbReference type="VEuPathDB" id="FungiDB:PV10_04558"/>
<feature type="compositionally biased region" description="Pro residues" evidence="1">
    <location>
        <begin position="34"/>
        <end position="46"/>
    </location>
</feature>
<reference evidence="3 4" key="1">
    <citation type="submission" date="2017-03" db="EMBL/GenBank/DDBJ databases">
        <title>Genomes of endolithic fungi from Antarctica.</title>
        <authorList>
            <person name="Coleine C."/>
            <person name="Masonjones S."/>
            <person name="Stajich J.E."/>
        </authorList>
    </citation>
    <scope>NUCLEOTIDE SEQUENCE [LARGE SCALE GENOMIC DNA]</scope>
    <source>
        <strain evidence="3 4">CCFEE 6314</strain>
    </source>
</reference>
<dbReference type="Proteomes" id="UP000288859">
    <property type="component" value="Unassembled WGS sequence"/>
</dbReference>
<name>A0A438MTF0_EXOME</name>
<feature type="region of interest" description="Disordered" evidence="1">
    <location>
        <begin position="70"/>
        <end position="121"/>
    </location>
</feature>